<dbReference type="InterPro" id="IPR011332">
    <property type="entry name" value="Ribosomal_zn-bd"/>
</dbReference>
<dbReference type="NCBIfam" id="NF001860">
    <property type="entry name" value="PRK00595.1"/>
    <property type="match status" value="1"/>
</dbReference>
<dbReference type="Pfam" id="PF00471">
    <property type="entry name" value="Ribosomal_L33"/>
    <property type="match status" value="1"/>
</dbReference>
<accession>A0A6M3WWC4</accession>
<dbReference type="EMBL" id="MT117918">
    <property type="protein sequence ID" value="QJH88402.1"/>
    <property type="molecule type" value="Genomic_DNA"/>
</dbReference>
<gene>
    <name evidence="4 5" type="primary">rpl33</name>
</gene>
<dbReference type="GO" id="GO:1990904">
    <property type="term" value="C:ribonucleoprotein complex"/>
    <property type="evidence" value="ECO:0007669"/>
    <property type="project" value="UniProtKB-KW"/>
</dbReference>
<evidence type="ECO:0000256" key="2">
    <source>
        <dbReference type="ARBA" id="ARBA00022980"/>
    </source>
</evidence>
<dbReference type="GO" id="GO:0003735">
    <property type="term" value="F:structural constituent of ribosome"/>
    <property type="evidence" value="ECO:0007669"/>
    <property type="project" value="InterPro"/>
</dbReference>
<evidence type="ECO:0000256" key="3">
    <source>
        <dbReference type="ARBA" id="ARBA00023274"/>
    </source>
</evidence>
<sequence>MKKNSRIIIALECMSFNTNNTKHKHFYRYISQKNRYNSQNKLCLKKFCPICKKHTFFVEIK</sequence>
<comment type="subcellular location">
    <subcellularLocation>
        <location evidence="4">Plastid</location>
        <location evidence="4">Chloroplast</location>
    </subcellularLocation>
</comment>
<protein>
    <recommendedName>
        <fullName evidence="4">Large ribosomal subunit protein bL33c</fullName>
    </recommendedName>
</protein>
<dbReference type="InterPro" id="IPR038584">
    <property type="entry name" value="Ribosomal_bL33_sf"/>
</dbReference>
<name>A0A6M3WWC4_9FLOR</name>
<dbReference type="PANTHER" id="PTHR43168:SF2">
    <property type="entry name" value="LARGE RIBOSOMAL SUBUNIT PROTEIN BL33C"/>
    <property type="match status" value="1"/>
</dbReference>
<dbReference type="HAMAP" id="MF_00294">
    <property type="entry name" value="Ribosomal_bL33"/>
    <property type="match status" value="1"/>
</dbReference>
<dbReference type="Gene3D" id="2.20.28.120">
    <property type="entry name" value="Ribosomal protein L33"/>
    <property type="match status" value="1"/>
</dbReference>
<comment type="similarity">
    <text evidence="1 4">Belongs to the bacterial ribosomal protein bL33 family.</text>
</comment>
<dbReference type="InterPro" id="IPR001705">
    <property type="entry name" value="Ribosomal_bL33"/>
</dbReference>
<reference evidence="5" key="1">
    <citation type="journal article" date="2020" name="J. Phycol.">
        <title>The Organelle Genomes in the Photosynthetic Red Algal Parasite Pterocladiophila hemisphaerica (Florideophyceae, Rhodophyta) Have Elevated Substitution Rates and Extreme Gene Loss in the Plastid Genome.</title>
        <authorList>
            <person name="Preuss M."/>
            <person name="Verbruggen H."/>
            <person name="Zuccarello G.C."/>
        </authorList>
    </citation>
    <scope>NUCLEOTIDE SEQUENCE</scope>
</reference>
<geneLocation type="chloroplast" evidence="5"/>
<dbReference type="GO" id="GO:0009507">
    <property type="term" value="C:chloroplast"/>
    <property type="evidence" value="ECO:0007669"/>
    <property type="project" value="UniProtKB-SubCell"/>
</dbReference>
<dbReference type="PANTHER" id="PTHR43168">
    <property type="entry name" value="50S RIBOSOMAL PROTEIN L33, CHLOROPLASTIC"/>
    <property type="match status" value="1"/>
</dbReference>
<organism evidence="5">
    <name type="scientific">Pterocladiophila hemisphaerica</name>
    <dbReference type="NCBI Taxonomy" id="2712948"/>
    <lineage>
        <taxon>Eukaryota</taxon>
        <taxon>Rhodophyta</taxon>
        <taxon>Florideophyceae</taxon>
        <taxon>Rhodymeniophycidae</taxon>
        <taxon>Gracilariales</taxon>
        <taxon>Pterocladiophilaceae</taxon>
        <taxon>Pterocladiophila</taxon>
    </lineage>
</organism>
<keyword evidence="5" id="KW-0150">Chloroplast</keyword>
<dbReference type="NCBIfam" id="NF001764">
    <property type="entry name" value="PRK00504.1"/>
    <property type="match status" value="1"/>
</dbReference>
<dbReference type="GO" id="GO:0005840">
    <property type="term" value="C:ribosome"/>
    <property type="evidence" value="ECO:0007669"/>
    <property type="project" value="UniProtKB-KW"/>
</dbReference>
<dbReference type="SUPFAM" id="SSF57829">
    <property type="entry name" value="Zn-binding ribosomal proteins"/>
    <property type="match status" value="1"/>
</dbReference>
<evidence type="ECO:0000256" key="4">
    <source>
        <dbReference type="HAMAP-Rule" id="MF_00294"/>
    </source>
</evidence>
<dbReference type="GO" id="GO:0006412">
    <property type="term" value="P:translation"/>
    <property type="evidence" value="ECO:0007669"/>
    <property type="project" value="UniProtKB-UniRule"/>
</dbReference>
<proteinExistence type="inferred from homology"/>
<dbReference type="AlphaFoldDB" id="A0A6M3WWC4"/>
<dbReference type="NCBIfam" id="TIGR01023">
    <property type="entry name" value="rpmG_bact"/>
    <property type="match status" value="1"/>
</dbReference>
<evidence type="ECO:0000313" key="5">
    <source>
        <dbReference type="EMBL" id="QJH88402.1"/>
    </source>
</evidence>
<evidence type="ECO:0000256" key="1">
    <source>
        <dbReference type="ARBA" id="ARBA00007596"/>
    </source>
</evidence>
<keyword evidence="3 4" id="KW-0687">Ribonucleoprotein</keyword>
<keyword evidence="5" id="KW-0934">Plastid</keyword>
<keyword evidence="2 4" id="KW-0689">Ribosomal protein</keyword>